<feature type="domain" description="Aminoglycoside phosphotransferase" evidence="1">
    <location>
        <begin position="87"/>
        <end position="186"/>
    </location>
</feature>
<evidence type="ECO:0000259" key="1">
    <source>
        <dbReference type="Pfam" id="PF01636"/>
    </source>
</evidence>
<dbReference type="SUPFAM" id="SSF56112">
    <property type="entry name" value="Protein kinase-like (PK-like)"/>
    <property type="match status" value="1"/>
</dbReference>
<sequence>MLPSKDKGMSVEQQLVKVVEQVARCEAQLLQLSFDAIGSIVYDSVTSEYRVGRATLSSIGRLPHDCGPWNSTADYLSSLISLQRSDLCKSDWIEERKVWLSDFNTVIESPLEDIKAEARADHVYYTSWFAMLEEALVQVDFSAFDPPNYPFVLMHDDLSTANVLIDYADPSCVRSIIDWEGSHVVPFWLTISSQFISNEDLYDNPLVAQLSATRLEILRSSLESFSDDDTLFAMWKLVGLHTIAARVRLCNLPVAIANKAVEKFVKNRSPDEVEHFKPLMELGLGEVSY</sequence>
<gene>
    <name evidence="2" type="ORF">BDP27DRAFT_602887</name>
</gene>
<dbReference type="Proteomes" id="UP000772434">
    <property type="component" value="Unassembled WGS sequence"/>
</dbReference>
<dbReference type="Pfam" id="PF01636">
    <property type="entry name" value="APH"/>
    <property type="match status" value="1"/>
</dbReference>
<organism evidence="2 3">
    <name type="scientific">Rhodocollybia butyracea</name>
    <dbReference type="NCBI Taxonomy" id="206335"/>
    <lineage>
        <taxon>Eukaryota</taxon>
        <taxon>Fungi</taxon>
        <taxon>Dikarya</taxon>
        <taxon>Basidiomycota</taxon>
        <taxon>Agaricomycotina</taxon>
        <taxon>Agaricomycetes</taxon>
        <taxon>Agaricomycetidae</taxon>
        <taxon>Agaricales</taxon>
        <taxon>Marasmiineae</taxon>
        <taxon>Omphalotaceae</taxon>
        <taxon>Rhodocollybia</taxon>
    </lineage>
</organism>
<proteinExistence type="predicted"/>
<protein>
    <recommendedName>
        <fullName evidence="1">Aminoglycoside phosphotransferase domain-containing protein</fullName>
    </recommendedName>
</protein>
<reference evidence="2" key="1">
    <citation type="submission" date="2020-11" db="EMBL/GenBank/DDBJ databases">
        <authorList>
            <consortium name="DOE Joint Genome Institute"/>
            <person name="Ahrendt S."/>
            <person name="Riley R."/>
            <person name="Andreopoulos W."/>
            <person name="Labutti K."/>
            <person name="Pangilinan J."/>
            <person name="Ruiz-Duenas F.J."/>
            <person name="Barrasa J.M."/>
            <person name="Sanchez-Garcia M."/>
            <person name="Camarero S."/>
            <person name="Miyauchi S."/>
            <person name="Serrano A."/>
            <person name="Linde D."/>
            <person name="Babiker R."/>
            <person name="Drula E."/>
            <person name="Ayuso-Fernandez I."/>
            <person name="Pacheco R."/>
            <person name="Padilla G."/>
            <person name="Ferreira P."/>
            <person name="Barriuso J."/>
            <person name="Kellner H."/>
            <person name="Castanera R."/>
            <person name="Alfaro M."/>
            <person name="Ramirez L."/>
            <person name="Pisabarro A.G."/>
            <person name="Kuo A."/>
            <person name="Tritt A."/>
            <person name="Lipzen A."/>
            <person name="He G."/>
            <person name="Yan M."/>
            <person name="Ng V."/>
            <person name="Cullen D."/>
            <person name="Martin F."/>
            <person name="Rosso M.-N."/>
            <person name="Henrissat B."/>
            <person name="Hibbett D."/>
            <person name="Martinez A.T."/>
            <person name="Grigoriev I.V."/>
        </authorList>
    </citation>
    <scope>NUCLEOTIDE SEQUENCE</scope>
    <source>
        <strain evidence="2">AH 40177</strain>
    </source>
</reference>
<dbReference type="Gene3D" id="3.90.1200.10">
    <property type="match status" value="1"/>
</dbReference>
<evidence type="ECO:0000313" key="3">
    <source>
        <dbReference type="Proteomes" id="UP000772434"/>
    </source>
</evidence>
<accession>A0A9P5QB91</accession>
<dbReference type="EMBL" id="JADNRY010000004">
    <property type="protein sequence ID" value="KAF9077260.1"/>
    <property type="molecule type" value="Genomic_DNA"/>
</dbReference>
<dbReference type="InterPro" id="IPR002575">
    <property type="entry name" value="Aminoglycoside_PTrfase"/>
</dbReference>
<dbReference type="PANTHER" id="PTHR21310">
    <property type="entry name" value="AMINOGLYCOSIDE PHOSPHOTRANSFERASE-RELATED-RELATED"/>
    <property type="match status" value="1"/>
</dbReference>
<dbReference type="InterPro" id="IPR051678">
    <property type="entry name" value="AGP_Transferase"/>
</dbReference>
<dbReference type="AlphaFoldDB" id="A0A9P5QB91"/>
<dbReference type="InterPro" id="IPR011009">
    <property type="entry name" value="Kinase-like_dom_sf"/>
</dbReference>
<evidence type="ECO:0000313" key="2">
    <source>
        <dbReference type="EMBL" id="KAF9077260.1"/>
    </source>
</evidence>
<comment type="caution">
    <text evidence="2">The sequence shown here is derived from an EMBL/GenBank/DDBJ whole genome shotgun (WGS) entry which is preliminary data.</text>
</comment>
<dbReference type="OrthoDB" id="2906425at2759"/>
<name>A0A9P5QB91_9AGAR</name>
<keyword evidence="3" id="KW-1185">Reference proteome</keyword>
<dbReference type="PANTHER" id="PTHR21310:SF13">
    <property type="entry name" value="AMINOGLYCOSIDE PHOSPHOTRANSFERASE DOMAIN-CONTAINING PROTEIN"/>
    <property type="match status" value="1"/>
</dbReference>